<keyword evidence="2" id="KW-1185">Reference proteome</keyword>
<evidence type="ECO:0008006" key="3">
    <source>
        <dbReference type="Google" id="ProtNLM"/>
    </source>
</evidence>
<comment type="caution">
    <text evidence="1">The sequence shown here is derived from an EMBL/GenBank/DDBJ whole genome shotgun (WGS) entry which is preliminary data.</text>
</comment>
<reference evidence="1 2" key="1">
    <citation type="submission" date="2021-01" db="EMBL/GenBank/DDBJ databases">
        <title>Actinoplanes sp. nov. LDG1-06 isolated from lichen.</title>
        <authorList>
            <person name="Saeng-In P."/>
            <person name="Phongsopitanun W."/>
            <person name="Kanchanasin P."/>
            <person name="Yuki M."/>
            <person name="Kudo T."/>
            <person name="Ohkuma M."/>
            <person name="Tanasupawat S."/>
        </authorList>
    </citation>
    <scope>NUCLEOTIDE SEQUENCE [LARGE SCALE GENOMIC DNA]</scope>
    <source>
        <strain evidence="1 2">LDG1-06</strain>
    </source>
</reference>
<evidence type="ECO:0000313" key="1">
    <source>
        <dbReference type="EMBL" id="MBM2620554.1"/>
    </source>
</evidence>
<dbReference type="RefSeq" id="WP_203380539.1">
    <property type="nucleotide sequence ID" value="NZ_JAENHP010000015.1"/>
</dbReference>
<proteinExistence type="predicted"/>
<gene>
    <name evidence="1" type="ORF">JIG36_34140</name>
</gene>
<sequence length="157" mass="16763">MTPSYPVLPSDPGQAITTEGRVADVRGRAVLLLPFTAPVGRSRGVRYRTELDGGPPQTRVVISSDGRAILLDRAVASVASGTVLSVRLKPLAARGDLHLPRDLVEEAHDAALDLTGVPDHELALIITMLREASTPQIRQARKQHVLASLQPVSGEQT</sequence>
<evidence type="ECO:0000313" key="2">
    <source>
        <dbReference type="Proteomes" id="UP000632138"/>
    </source>
</evidence>
<dbReference type="EMBL" id="JAENHP010000015">
    <property type="protein sequence ID" value="MBM2620554.1"/>
    <property type="molecule type" value="Genomic_DNA"/>
</dbReference>
<protein>
    <recommendedName>
        <fullName evidence="3">DUF1905 domain-containing protein</fullName>
    </recommendedName>
</protein>
<name>A0ABS2AMX3_9ACTN</name>
<organism evidence="1 2">
    <name type="scientific">Paractinoplanes ovalisporus</name>
    <dbReference type="NCBI Taxonomy" id="2810368"/>
    <lineage>
        <taxon>Bacteria</taxon>
        <taxon>Bacillati</taxon>
        <taxon>Actinomycetota</taxon>
        <taxon>Actinomycetes</taxon>
        <taxon>Micromonosporales</taxon>
        <taxon>Micromonosporaceae</taxon>
        <taxon>Paractinoplanes</taxon>
    </lineage>
</organism>
<accession>A0ABS2AMX3</accession>
<dbReference type="Proteomes" id="UP000632138">
    <property type="component" value="Unassembled WGS sequence"/>
</dbReference>